<dbReference type="SUPFAM" id="SSF53822">
    <property type="entry name" value="Periplasmic binding protein-like I"/>
    <property type="match status" value="1"/>
</dbReference>
<feature type="non-terminal residue" evidence="2">
    <location>
        <position position="64"/>
    </location>
</feature>
<accession>Q4TCP8</accession>
<feature type="region of interest" description="Disordered" evidence="1">
    <location>
        <begin position="44"/>
        <end position="64"/>
    </location>
</feature>
<comment type="caution">
    <text evidence="2">The sequence shown here is derived from an EMBL/GenBank/DDBJ whole genome shotgun (WGS) entry which is preliminary data.</text>
</comment>
<dbReference type="InterPro" id="IPR028082">
    <property type="entry name" value="Peripla_BP_I"/>
</dbReference>
<protein>
    <submittedName>
        <fullName evidence="2">(spotted green pufferfish) hypothetical protein</fullName>
    </submittedName>
</protein>
<reference evidence="2" key="2">
    <citation type="submission" date="2004-02" db="EMBL/GenBank/DDBJ databases">
        <authorList>
            <consortium name="Genoscope"/>
            <consortium name="Whitehead Institute Centre for Genome Research"/>
        </authorList>
    </citation>
    <scope>NUCLEOTIDE SEQUENCE</scope>
</reference>
<dbReference type="AlphaFoldDB" id="Q4TCP8"/>
<dbReference type="Gene3D" id="3.40.50.2300">
    <property type="match status" value="1"/>
</dbReference>
<evidence type="ECO:0000313" key="2">
    <source>
        <dbReference type="EMBL" id="CAF89334.1"/>
    </source>
</evidence>
<organism evidence="2">
    <name type="scientific">Tetraodon nigroviridis</name>
    <name type="common">Spotted green pufferfish</name>
    <name type="synonym">Chelonodon nigroviridis</name>
    <dbReference type="NCBI Taxonomy" id="99883"/>
    <lineage>
        <taxon>Eukaryota</taxon>
        <taxon>Metazoa</taxon>
        <taxon>Chordata</taxon>
        <taxon>Craniata</taxon>
        <taxon>Vertebrata</taxon>
        <taxon>Euteleostomi</taxon>
        <taxon>Actinopterygii</taxon>
        <taxon>Neopterygii</taxon>
        <taxon>Teleostei</taxon>
        <taxon>Neoteleostei</taxon>
        <taxon>Acanthomorphata</taxon>
        <taxon>Eupercaria</taxon>
        <taxon>Tetraodontiformes</taxon>
        <taxon>Tetradontoidea</taxon>
        <taxon>Tetraodontidae</taxon>
        <taxon>Tetraodon</taxon>
    </lineage>
</organism>
<reference evidence="2" key="1">
    <citation type="journal article" date="2004" name="Nature">
        <title>Genome duplication in the teleost fish Tetraodon nigroviridis reveals the early vertebrate proto-karyotype.</title>
        <authorList>
            <person name="Jaillon O."/>
            <person name="Aury J.-M."/>
            <person name="Brunet F."/>
            <person name="Petit J.-L."/>
            <person name="Stange-Thomann N."/>
            <person name="Mauceli E."/>
            <person name="Bouneau L."/>
            <person name="Fischer C."/>
            <person name="Ozouf-Costaz C."/>
            <person name="Bernot A."/>
            <person name="Nicaud S."/>
            <person name="Jaffe D."/>
            <person name="Fisher S."/>
            <person name="Lutfalla G."/>
            <person name="Dossat C."/>
            <person name="Segurens B."/>
            <person name="Dasilva C."/>
            <person name="Salanoubat M."/>
            <person name="Levy M."/>
            <person name="Boudet N."/>
            <person name="Castellano S."/>
            <person name="Anthouard V."/>
            <person name="Jubin C."/>
            <person name="Castelli V."/>
            <person name="Katinka M."/>
            <person name="Vacherie B."/>
            <person name="Biemont C."/>
            <person name="Skalli Z."/>
            <person name="Cattolico L."/>
            <person name="Poulain J."/>
            <person name="De Berardinis V."/>
            <person name="Cruaud C."/>
            <person name="Duprat S."/>
            <person name="Brottier P."/>
            <person name="Coutanceau J.-P."/>
            <person name="Gouzy J."/>
            <person name="Parra G."/>
            <person name="Lardier G."/>
            <person name="Chapple C."/>
            <person name="McKernan K.J."/>
            <person name="McEwan P."/>
            <person name="Bosak S."/>
            <person name="Kellis M."/>
            <person name="Volff J.-N."/>
            <person name="Guigo R."/>
            <person name="Zody M.C."/>
            <person name="Mesirov J."/>
            <person name="Lindblad-Toh K."/>
            <person name="Birren B."/>
            <person name="Nusbaum C."/>
            <person name="Kahn D."/>
            <person name="Robinson-Rechavi M."/>
            <person name="Laudet V."/>
            <person name="Schachter V."/>
            <person name="Quetier F."/>
            <person name="Saurin W."/>
            <person name="Scarpelli C."/>
            <person name="Wincker P."/>
            <person name="Lander E.S."/>
            <person name="Weissenbach J."/>
            <person name="Roest Crollius H."/>
        </authorList>
    </citation>
    <scope>NUCLEOTIDE SEQUENCE [LARGE SCALE GENOMIC DNA]</scope>
</reference>
<gene>
    <name evidence="2" type="ORF">GSTENG00003202001</name>
</gene>
<evidence type="ECO:0000256" key="1">
    <source>
        <dbReference type="SAM" id="MobiDB-lite"/>
    </source>
</evidence>
<feature type="non-terminal residue" evidence="2">
    <location>
        <position position="1"/>
    </location>
</feature>
<feature type="compositionally biased region" description="Low complexity" evidence="1">
    <location>
        <begin position="46"/>
        <end position="56"/>
    </location>
</feature>
<dbReference type="EMBL" id="CAAE01006776">
    <property type="protein sequence ID" value="CAF89334.1"/>
    <property type="molecule type" value="Genomic_DNA"/>
</dbReference>
<sequence length="64" mass="7237">PEYNIYKAVYALAYALDDLLRCEPGRGPFSENSCADIHRLKPWQPPQSVCSQSCPPGTRVSRRK</sequence>
<proteinExistence type="predicted"/>
<name>Q4TCP8_TETNG</name>
<dbReference type="KEGG" id="tng:GSTEN00003202G001"/>